<dbReference type="PANTHER" id="PTHR30273">
    <property type="entry name" value="PERIPLASMIC SIGNAL SENSOR AND SIGMA FACTOR ACTIVATOR FECR-RELATED"/>
    <property type="match status" value="1"/>
</dbReference>
<feature type="domain" description="FecR protein" evidence="2">
    <location>
        <begin position="188"/>
        <end position="284"/>
    </location>
</feature>
<name>A0A7X0J3A5_9SPHI</name>
<accession>A0A7X0J3A5</accession>
<feature type="domain" description="Protein FecR C-terminal" evidence="3">
    <location>
        <begin position="326"/>
        <end position="394"/>
    </location>
</feature>
<dbReference type="RefSeq" id="WP_184623650.1">
    <property type="nucleotide sequence ID" value="NZ_JACHCC010000003.1"/>
</dbReference>
<dbReference type="InterPro" id="IPR032508">
    <property type="entry name" value="FecR_C"/>
</dbReference>
<keyword evidence="1" id="KW-1133">Transmembrane helix</keyword>
<evidence type="ECO:0000259" key="3">
    <source>
        <dbReference type="Pfam" id="PF16344"/>
    </source>
</evidence>
<gene>
    <name evidence="4" type="ORF">HDF25_001143</name>
</gene>
<dbReference type="PANTHER" id="PTHR30273:SF2">
    <property type="entry name" value="PROTEIN FECR"/>
    <property type="match status" value="1"/>
</dbReference>
<keyword evidence="1" id="KW-0812">Transmembrane</keyword>
<dbReference type="Pfam" id="PF04773">
    <property type="entry name" value="FecR"/>
    <property type="match status" value="1"/>
</dbReference>
<feature type="transmembrane region" description="Helical" evidence="1">
    <location>
        <begin position="90"/>
        <end position="109"/>
    </location>
</feature>
<proteinExistence type="predicted"/>
<dbReference type="EMBL" id="JACHCC010000003">
    <property type="protein sequence ID" value="MBB6499002.1"/>
    <property type="molecule type" value="Genomic_DNA"/>
</dbReference>
<dbReference type="InterPro" id="IPR006860">
    <property type="entry name" value="FecR"/>
</dbReference>
<dbReference type="Gene3D" id="2.60.120.1440">
    <property type="match status" value="1"/>
</dbReference>
<sequence>MLKDQFHISKLITRFLRGTINTEEQAELDNWIAASADNRKFMEGFSEELLAADLQVFRSVNEDAIWAKVQQRLESAKAPKKTEFKVLQRIYYRVAVAATIALMCGIWFYTSRHLEGSATTKNFLTNDIAPGKTGATLTLSNGKTIVLGGEKDGKLAEEPGISISKTKDGQLEYTISGTAGSTEGKMNTLSTAVGQTYILNLPDHSRVYLNAASSLTYPSSFSGSKIRRVELLGEGYFEIAEDKAHPFVVVSLGQQVEVLGTHFNINAYQNEPALKTTLMEGSVRVSNTSGKQFLVLKPGQQSILTEDGIQVTKVDTDLAIAWKNNEFMFENESIENIMRMVERWYNVEVVYIGARPTERFVGVVSRFDNVSKVLQLLESTGGVNFKIEGRKIYVSK</sequence>
<dbReference type="AlphaFoldDB" id="A0A7X0J3A5"/>
<protein>
    <submittedName>
        <fullName evidence="4">Ferric-dicitrate binding protein FerR (Iron transport regulator)</fullName>
    </submittedName>
</protein>
<comment type="caution">
    <text evidence="4">The sequence shown here is derived from an EMBL/GenBank/DDBJ whole genome shotgun (WGS) entry which is preliminary data.</text>
</comment>
<evidence type="ECO:0000313" key="4">
    <source>
        <dbReference type="EMBL" id="MBB6499002.1"/>
    </source>
</evidence>
<keyword evidence="1" id="KW-0472">Membrane</keyword>
<dbReference type="GO" id="GO:0016989">
    <property type="term" value="F:sigma factor antagonist activity"/>
    <property type="evidence" value="ECO:0007669"/>
    <property type="project" value="TreeGrafter"/>
</dbReference>
<organism evidence="4 5">
    <name type="scientific">Pedobacter cryoconitis</name>
    <dbReference type="NCBI Taxonomy" id="188932"/>
    <lineage>
        <taxon>Bacteria</taxon>
        <taxon>Pseudomonadati</taxon>
        <taxon>Bacteroidota</taxon>
        <taxon>Sphingobacteriia</taxon>
        <taxon>Sphingobacteriales</taxon>
        <taxon>Sphingobacteriaceae</taxon>
        <taxon>Pedobacter</taxon>
    </lineage>
</organism>
<dbReference type="Gene3D" id="3.55.50.30">
    <property type="match status" value="1"/>
</dbReference>
<dbReference type="Proteomes" id="UP000521017">
    <property type="component" value="Unassembled WGS sequence"/>
</dbReference>
<reference evidence="4 5" key="1">
    <citation type="submission" date="2020-08" db="EMBL/GenBank/DDBJ databases">
        <title>Genomic Encyclopedia of Type Strains, Phase IV (KMG-V): Genome sequencing to study the core and pangenomes of soil and plant-associated prokaryotes.</title>
        <authorList>
            <person name="Whitman W."/>
        </authorList>
    </citation>
    <scope>NUCLEOTIDE SEQUENCE [LARGE SCALE GENOMIC DNA]</scope>
    <source>
        <strain evidence="4 5">M2T3</strain>
    </source>
</reference>
<dbReference type="InterPro" id="IPR012373">
    <property type="entry name" value="Ferrdict_sens_TM"/>
</dbReference>
<evidence type="ECO:0000313" key="5">
    <source>
        <dbReference type="Proteomes" id="UP000521017"/>
    </source>
</evidence>
<evidence type="ECO:0000259" key="2">
    <source>
        <dbReference type="Pfam" id="PF04773"/>
    </source>
</evidence>
<evidence type="ECO:0000256" key="1">
    <source>
        <dbReference type="SAM" id="Phobius"/>
    </source>
</evidence>
<dbReference type="Pfam" id="PF16344">
    <property type="entry name" value="FecR_C"/>
    <property type="match status" value="1"/>
</dbReference>